<protein>
    <submittedName>
        <fullName evidence="2">TIGR04206 family protein</fullName>
    </submittedName>
</protein>
<comment type="caution">
    <text evidence="2">The sequence shown here is derived from an EMBL/GenBank/DDBJ whole genome shotgun (WGS) entry which is preliminary data.</text>
</comment>
<evidence type="ECO:0000256" key="1">
    <source>
        <dbReference type="SAM" id="Phobius"/>
    </source>
</evidence>
<dbReference type="EMBL" id="RKLQ01000001">
    <property type="protein sequence ID" value="MBX0302995.1"/>
    <property type="molecule type" value="Genomic_DNA"/>
</dbReference>
<accession>A0A8J8CC22</accession>
<organism evidence="2 3">
    <name type="scientific">Haloarcula salinisoli</name>
    <dbReference type="NCBI Taxonomy" id="2487746"/>
    <lineage>
        <taxon>Archaea</taxon>
        <taxon>Methanobacteriati</taxon>
        <taxon>Methanobacteriota</taxon>
        <taxon>Stenosarchaea group</taxon>
        <taxon>Halobacteria</taxon>
        <taxon>Halobacteriales</taxon>
        <taxon>Haloarculaceae</taxon>
        <taxon>Haloarcula</taxon>
    </lineage>
</organism>
<name>A0A8J8CC22_9EURY</name>
<evidence type="ECO:0000313" key="2">
    <source>
        <dbReference type="EMBL" id="MBX0302995.1"/>
    </source>
</evidence>
<feature type="transmembrane region" description="Helical" evidence="1">
    <location>
        <begin position="78"/>
        <end position="100"/>
    </location>
</feature>
<feature type="transmembrane region" description="Helical" evidence="1">
    <location>
        <begin position="141"/>
        <end position="163"/>
    </location>
</feature>
<evidence type="ECO:0000313" key="3">
    <source>
        <dbReference type="Proteomes" id="UP000783863"/>
    </source>
</evidence>
<keyword evidence="1" id="KW-1133">Transmembrane helix</keyword>
<gene>
    <name evidence="2" type="ORF">EGD98_04835</name>
</gene>
<reference evidence="2" key="1">
    <citation type="submission" date="2021-06" db="EMBL/GenBank/DDBJ databases">
        <title>Halomicroarcula sp. F24A a new haloarchaeum isolated from saline soil.</title>
        <authorList>
            <person name="Duran-Viseras A."/>
            <person name="Sanchez-Porro C."/>
            <person name="Ventosa A."/>
        </authorList>
    </citation>
    <scope>NUCLEOTIDE SEQUENCE</scope>
    <source>
        <strain evidence="2">F24A</strain>
    </source>
</reference>
<keyword evidence="1" id="KW-0472">Membrane</keyword>
<sequence>MAWVKSEYAGELAVLSTWLVAVAPWSVSIFREGPLTAVVFRFLPFRIQYLYGVSISNELNFVWAWRAMQFPDNTGRAAVLWTLALAVVAVAVCASAYYYHREAEFTDRLPLHPVRFFGGLLGVGGLLVLVATVLLNLAGGFFGTTIPVGALVAPVLAAVLLTVDLT</sequence>
<dbReference type="AlphaFoldDB" id="A0A8J8CC22"/>
<feature type="transmembrane region" description="Helical" evidence="1">
    <location>
        <begin position="12"/>
        <end position="30"/>
    </location>
</feature>
<proteinExistence type="predicted"/>
<keyword evidence="3" id="KW-1185">Reference proteome</keyword>
<feature type="transmembrane region" description="Helical" evidence="1">
    <location>
        <begin position="112"/>
        <end position="135"/>
    </location>
</feature>
<keyword evidence="1" id="KW-0812">Transmembrane</keyword>
<dbReference type="Pfam" id="PF24417">
    <property type="entry name" value="DUF7549"/>
    <property type="match status" value="1"/>
</dbReference>
<dbReference type="Proteomes" id="UP000783863">
    <property type="component" value="Unassembled WGS sequence"/>
</dbReference>
<dbReference type="InterPro" id="IPR055971">
    <property type="entry name" value="DUF7549"/>
</dbReference>